<sequence length="254" mass="27209">MIAALKTLPAFVISLSRTPARLAAFRTLNAQIGLDIEHFEGTDGQRIQLHKLVKWGKITETANYKPGMIGSALSHGALWEKAVEIGSPILVFEDDVRLRRDFVAQAAALLAEAGDFDIVMFGFNTDHPVCAGLFPGCDGLVSFSLPYPKPEQMEAFAGATERPALLPLRGMFGGCAYAISPKGAAALLKACFPLDSRPVQFSEGMRPFPAFSLNGMMNTAYRKLDAYIAFPPIALSPNDQKATTTGGIAAGMKA</sequence>
<dbReference type="RefSeq" id="WP_222877296.1">
    <property type="nucleotide sequence ID" value="NZ_AP023361.1"/>
</dbReference>
<dbReference type="InterPro" id="IPR002654">
    <property type="entry name" value="Glyco_trans_25"/>
</dbReference>
<proteinExistence type="predicted"/>
<organism evidence="2 3">
    <name type="scientific">Terrihabitans soli</name>
    <dbReference type="NCBI Taxonomy" id="708113"/>
    <lineage>
        <taxon>Bacteria</taxon>
        <taxon>Pseudomonadati</taxon>
        <taxon>Pseudomonadota</taxon>
        <taxon>Alphaproteobacteria</taxon>
        <taxon>Hyphomicrobiales</taxon>
        <taxon>Terrihabitans</taxon>
    </lineage>
</organism>
<protein>
    <recommendedName>
        <fullName evidence="1">Glycosyl transferase family 25 domain-containing protein</fullName>
    </recommendedName>
</protein>
<dbReference type="EMBL" id="AP023361">
    <property type="protein sequence ID" value="BCJ90677.1"/>
    <property type="molecule type" value="Genomic_DNA"/>
</dbReference>
<dbReference type="KEGG" id="tso:IZ6_14120"/>
<name>A0A6S6QRW3_9HYPH</name>
<dbReference type="Pfam" id="PF01755">
    <property type="entry name" value="Glyco_transf_25"/>
    <property type="match status" value="1"/>
</dbReference>
<dbReference type="Proteomes" id="UP000515317">
    <property type="component" value="Chromosome"/>
</dbReference>
<evidence type="ECO:0000313" key="3">
    <source>
        <dbReference type="Proteomes" id="UP000515317"/>
    </source>
</evidence>
<dbReference type="AlphaFoldDB" id="A0A6S6QRW3"/>
<accession>A0A6S6QRW3</accession>
<reference evidence="2 3" key="1">
    <citation type="submission" date="2020-08" db="EMBL/GenBank/DDBJ databases">
        <title>Genome sequence of Rhizobiales bacterium strain IZ6.</title>
        <authorList>
            <person name="Nakai R."/>
            <person name="Naganuma T."/>
        </authorList>
    </citation>
    <scope>NUCLEOTIDE SEQUENCE [LARGE SCALE GENOMIC DNA]</scope>
    <source>
        <strain evidence="2 3">IZ6</strain>
    </source>
</reference>
<dbReference type="CDD" id="cd06532">
    <property type="entry name" value="Glyco_transf_25"/>
    <property type="match status" value="1"/>
</dbReference>
<evidence type="ECO:0000259" key="1">
    <source>
        <dbReference type="Pfam" id="PF01755"/>
    </source>
</evidence>
<keyword evidence="3" id="KW-1185">Reference proteome</keyword>
<evidence type="ECO:0000313" key="2">
    <source>
        <dbReference type="EMBL" id="BCJ90677.1"/>
    </source>
</evidence>
<feature type="domain" description="Glycosyl transferase family 25" evidence="1">
    <location>
        <begin position="9"/>
        <end position="191"/>
    </location>
</feature>
<gene>
    <name evidence="2" type="ORF">IZ6_14120</name>
</gene>